<dbReference type="GO" id="GO:0006696">
    <property type="term" value="P:ergosterol biosynthetic process"/>
    <property type="evidence" value="ECO:0007669"/>
    <property type="project" value="TreeGrafter"/>
</dbReference>
<dbReference type="Proteomes" id="UP000694255">
    <property type="component" value="Unassembled WGS sequence"/>
</dbReference>
<gene>
    <name evidence="10" type="ORF">J8A68_004236</name>
</gene>
<dbReference type="EC" id="1.1.1.270" evidence="8"/>
<evidence type="ECO:0000256" key="1">
    <source>
        <dbReference type="ARBA" id="ARBA00022516"/>
    </source>
</evidence>
<keyword evidence="11" id="KW-1185">Reference proteome</keyword>
<dbReference type="OrthoDB" id="9989144at2759"/>
<keyword evidence="9" id="KW-1133">Transmembrane helix</keyword>
<evidence type="ECO:0000256" key="7">
    <source>
        <dbReference type="ARBA" id="ARBA00023593"/>
    </source>
</evidence>
<dbReference type="AlphaFoldDB" id="A0A8J5QBI4"/>
<comment type="similarity">
    <text evidence="7">Belongs to the short-chain dehydrogenases/reductases (SDR) family. ERG27 subfamily.</text>
</comment>
<evidence type="ECO:0000313" key="10">
    <source>
        <dbReference type="EMBL" id="KAG7662226.1"/>
    </source>
</evidence>
<dbReference type="GO" id="GO:0005789">
    <property type="term" value="C:endoplasmic reticulum membrane"/>
    <property type="evidence" value="ECO:0007669"/>
    <property type="project" value="TreeGrafter"/>
</dbReference>
<proteinExistence type="inferred from homology"/>
<sequence length="346" mass="39122">MSLIKDSTVILITGTSSNLGFNIAIRLLEKLPPSEPITLIVTSRTLPKVKESINDIKKYVTENIASRTGELEFDYLLVDFTDMVSILAAYFELNKRYRHIDYLFVNAAQGVYSGIDWVGATIEVFKNPIEAVTNPTYKLQRVGVKSADGLGLVFQANVFGPYYLIHKIKHLLRNGGKIIWISSIMSAPKYLSFNDLQLLESPASYEGSKRLVDLLHFGTYKQLKKQYGIDQYLVHPGIFTSFSFFQYLNFFTYYGMLCLFYIARYLGSPYHNISGYIAANAPTACALGKVRSGNKVGSVCDRSGREYLKIEDMDTTGSEDVVKYLEECTKEWDEKLKSQIANTRQP</sequence>
<dbReference type="RefSeq" id="XP_049262459.1">
    <property type="nucleotide sequence ID" value="XM_049408174.1"/>
</dbReference>
<dbReference type="InterPro" id="IPR002347">
    <property type="entry name" value="SDR_fam"/>
</dbReference>
<evidence type="ECO:0000256" key="2">
    <source>
        <dbReference type="ARBA" id="ARBA00022857"/>
    </source>
</evidence>
<feature type="transmembrane region" description="Helical" evidence="9">
    <location>
        <begin position="244"/>
        <end position="263"/>
    </location>
</feature>
<protein>
    <recommendedName>
        <fullName evidence="8">3beta-hydroxysteroid 3-dehydrogenase</fullName>
        <ecNumber evidence="8">1.1.1.270</ecNumber>
    </recommendedName>
</protein>
<accession>A0A8J5QBI4</accession>
<reference evidence="10 11" key="1">
    <citation type="journal article" date="2021" name="DNA Res.">
        <title>Genome analysis of Candida subhashii reveals its hybrid nature and dual mitochondrial genome conformations.</title>
        <authorList>
            <person name="Mixao V."/>
            <person name="Hegedusova E."/>
            <person name="Saus E."/>
            <person name="Pryszcz L.P."/>
            <person name="Cillingova A."/>
            <person name="Nosek J."/>
            <person name="Gabaldon T."/>
        </authorList>
    </citation>
    <scope>NUCLEOTIDE SEQUENCE [LARGE SCALE GENOMIC DNA]</scope>
    <source>
        <strain evidence="10 11">CBS 10753</strain>
    </source>
</reference>
<evidence type="ECO:0000256" key="5">
    <source>
        <dbReference type="ARBA" id="ARBA00023098"/>
    </source>
</evidence>
<comment type="pathway">
    <text evidence="6">Steroid biosynthesis; zymosterol biosynthesis; zymosterol from lanosterol: step 5/6.</text>
</comment>
<dbReference type="Pfam" id="PF00106">
    <property type="entry name" value="adh_short"/>
    <property type="match status" value="1"/>
</dbReference>
<dbReference type="GO" id="GO:0000253">
    <property type="term" value="F:3-beta-hydroxysteroid 3-dehydrogenase (NADP+) activity"/>
    <property type="evidence" value="ECO:0007669"/>
    <property type="project" value="UniProtKB-EC"/>
</dbReference>
<evidence type="ECO:0000256" key="9">
    <source>
        <dbReference type="SAM" id="Phobius"/>
    </source>
</evidence>
<dbReference type="PANTHER" id="PTHR43647:SF1">
    <property type="entry name" value="3-KETO-STEROID REDUCTASE ERG27"/>
    <property type="match status" value="1"/>
</dbReference>
<evidence type="ECO:0000256" key="4">
    <source>
        <dbReference type="ARBA" id="ARBA00023002"/>
    </source>
</evidence>
<dbReference type="GO" id="GO:0005811">
    <property type="term" value="C:lipid droplet"/>
    <property type="evidence" value="ECO:0007669"/>
    <property type="project" value="TreeGrafter"/>
</dbReference>
<keyword evidence="2" id="KW-0521">NADP</keyword>
<dbReference type="InterPro" id="IPR051593">
    <property type="entry name" value="Ergosterol_Biosynth_ERG27"/>
</dbReference>
<dbReference type="GO" id="GO:0005741">
    <property type="term" value="C:mitochondrial outer membrane"/>
    <property type="evidence" value="ECO:0007669"/>
    <property type="project" value="TreeGrafter"/>
</dbReference>
<keyword evidence="4" id="KW-0560">Oxidoreductase</keyword>
<dbReference type="EMBL" id="JAGSYN010000182">
    <property type="protein sequence ID" value="KAG7662226.1"/>
    <property type="molecule type" value="Genomic_DNA"/>
</dbReference>
<keyword evidence="1" id="KW-0444">Lipid biosynthesis</keyword>
<dbReference type="GeneID" id="73471036"/>
<organism evidence="10 11">
    <name type="scientific">[Candida] subhashii</name>
    <dbReference type="NCBI Taxonomy" id="561895"/>
    <lineage>
        <taxon>Eukaryota</taxon>
        <taxon>Fungi</taxon>
        <taxon>Dikarya</taxon>
        <taxon>Ascomycota</taxon>
        <taxon>Saccharomycotina</taxon>
        <taxon>Pichiomycetes</taxon>
        <taxon>Debaryomycetaceae</taxon>
        <taxon>Spathaspora</taxon>
    </lineage>
</organism>
<dbReference type="FunFam" id="3.40.50.720:FF:000525">
    <property type="entry name" value="3-keto-steroid reductase"/>
    <property type="match status" value="1"/>
</dbReference>
<dbReference type="PANTHER" id="PTHR43647">
    <property type="entry name" value="DEHYDROGENASE"/>
    <property type="match status" value="1"/>
</dbReference>
<keyword evidence="9" id="KW-0812">Transmembrane</keyword>
<name>A0A8J5QBI4_9ASCO</name>
<evidence type="ECO:0000256" key="6">
    <source>
        <dbReference type="ARBA" id="ARBA00023589"/>
    </source>
</evidence>
<evidence type="ECO:0000313" key="11">
    <source>
        <dbReference type="Proteomes" id="UP000694255"/>
    </source>
</evidence>
<comment type="caution">
    <text evidence="10">The sequence shown here is derived from an EMBL/GenBank/DDBJ whole genome shotgun (WGS) entry which is preliminary data.</text>
</comment>
<keyword evidence="3" id="KW-0752">Steroid biosynthesis</keyword>
<keyword evidence="9" id="KW-0472">Membrane</keyword>
<keyword evidence="5" id="KW-0443">Lipid metabolism</keyword>
<evidence type="ECO:0000256" key="8">
    <source>
        <dbReference type="ARBA" id="ARBA00023621"/>
    </source>
</evidence>
<evidence type="ECO:0000256" key="3">
    <source>
        <dbReference type="ARBA" id="ARBA00022955"/>
    </source>
</evidence>